<keyword evidence="2" id="KW-0963">Cytoplasm</keyword>
<dbReference type="InterPro" id="IPR011992">
    <property type="entry name" value="EF-hand-dom_pair"/>
</dbReference>
<evidence type="ECO:0000259" key="4">
    <source>
        <dbReference type="PROSITE" id="PS50222"/>
    </source>
</evidence>
<dbReference type="GO" id="GO:0035303">
    <property type="term" value="P:regulation of dephosphorylation"/>
    <property type="evidence" value="ECO:0007669"/>
    <property type="project" value="InterPro"/>
</dbReference>
<dbReference type="PROSITE" id="PS50222">
    <property type="entry name" value="EF_HAND_2"/>
    <property type="match status" value="1"/>
</dbReference>
<dbReference type="GO" id="GO:0005819">
    <property type="term" value="C:spindle"/>
    <property type="evidence" value="ECO:0007669"/>
    <property type="project" value="TreeGrafter"/>
</dbReference>
<dbReference type="GO" id="GO:0000226">
    <property type="term" value="P:microtubule cytoskeleton organization"/>
    <property type="evidence" value="ECO:0007669"/>
    <property type="project" value="TreeGrafter"/>
</dbReference>
<sequence>MLLLPHDTKKRQGVLFADDLLECDKFHDFFKLMDTELCEHFDMESNHFYPATIRNIHRQYMQLDRDKNGMISASEMKEYGKKKAFNPIHQQPTHDLTPAFIAQVFSECPTYPPEDEMDYKAYIDFTLLMADKVSPVSLRFVWDCLDFQKQGFLDKFTIDYFLRDLVEMIRFHDEDDTTPLERLR</sequence>
<dbReference type="GO" id="GO:0005509">
    <property type="term" value="F:calcium ion binding"/>
    <property type="evidence" value="ECO:0007669"/>
    <property type="project" value="InterPro"/>
</dbReference>
<dbReference type="PROSITE" id="PS00018">
    <property type="entry name" value="EF_HAND_1"/>
    <property type="match status" value="1"/>
</dbReference>
<dbReference type="GO" id="GO:0005737">
    <property type="term" value="C:cytoplasm"/>
    <property type="evidence" value="ECO:0007669"/>
    <property type="project" value="UniProtKB-SubCell"/>
</dbReference>
<comment type="subcellular location">
    <subcellularLocation>
        <location evidence="1">Cytoplasm</location>
    </subcellularLocation>
</comment>
<dbReference type="Gene3D" id="1.10.238.10">
    <property type="entry name" value="EF-hand"/>
    <property type="match status" value="1"/>
</dbReference>
<dbReference type="VEuPathDB" id="FungiDB:PYU1_G003341"/>
<reference evidence="5" key="3">
    <citation type="submission" date="2015-02" db="UniProtKB">
        <authorList>
            <consortium name="EnsemblProtists"/>
        </authorList>
    </citation>
    <scope>IDENTIFICATION</scope>
    <source>
        <strain evidence="5">DAOM BR144</strain>
    </source>
</reference>
<evidence type="ECO:0000256" key="3">
    <source>
        <dbReference type="ARBA" id="ARBA00022837"/>
    </source>
</evidence>
<evidence type="ECO:0000256" key="2">
    <source>
        <dbReference type="ARBA" id="ARBA00022490"/>
    </source>
</evidence>
<dbReference type="InParanoid" id="K3WEG0"/>
<dbReference type="GO" id="GO:0030865">
    <property type="term" value="P:cortical cytoskeleton organization"/>
    <property type="evidence" value="ECO:0007669"/>
    <property type="project" value="TreeGrafter"/>
</dbReference>
<protein>
    <recommendedName>
        <fullName evidence="4">EF-hand domain-containing protein</fullName>
    </recommendedName>
</protein>
<dbReference type="AlphaFoldDB" id="K3WEG0"/>
<evidence type="ECO:0000313" key="5">
    <source>
        <dbReference type="EnsemblProtists" id="PYU1_T003351"/>
    </source>
</evidence>
<dbReference type="PANTHER" id="PTHR12085">
    <property type="entry name" value="SERINE/THREONINE-PROTEIN PHOSPHATASE 2A REGULATORY SUBUNIT B'' SUBUNIT GAMMA"/>
    <property type="match status" value="1"/>
</dbReference>
<dbReference type="EnsemblProtists" id="PYU1_T003351">
    <property type="protein sequence ID" value="PYU1_T003351"/>
    <property type="gene ID" value="PYU1_G003341"/>
</dbReference>
<dbReference type="OMA" id="PEDEMDY"/>
<reference evidence="6" key="1">
    <citation type="journal article" date="2010" name="Genome Biol.">
        <title>Genome sequence of the necrotrophic plant pathogen Pythium ultimum reveals original pathogenicity mechanisms and effector repertoire.</title>
        <authorList>
            <person name="Levesque C.A."/>
            <person name="Brouwer H."/>
            <person name="Cano L."/>
            <person name="Hamilton J.P."/>
            <person name="Holt C."/>
            <person name="Huitema E."/>
            <person name="Raffaele S."/>
            <person name="Robideau G.P."/>
            <person name="Thines M."/>
            <person name="Win J."/>
            <person name="Zerillo M.M."/>
            <person name="Beakes G.W."/>
            <person name="Boore J.L."/>
            <person name="Busam D."/>
            <person name="Dumas B."/>
            <person name="Ferriera S."/>
            <person name="Fuerstenberg S.I."/>
            <person name="Gachon C.M."/>
            <person name="Gaulin E."/>
            <person name="Govers F."/>
            <person name="Grenville-Briggs L."/>
            <person name="Horner N."/>
            <person name="Hostetler J."/>
            <person name="Jiang R.H."/>
            <person name="Johnson J."/>
            <person name="Krajaejun T."/>
            <person name="Lin H."/>
            <person name="Meijer H.J."/>
            <person name="Moore B."/>
            <person name="Morris P."/>
            <person name="Phuntmart V."/>
            <person name="Puiu D."/>
            <person name="Shetty J."/>
            <person name="Stajich J.E."/>
            <person name="Tripathy S."/>
            <person name="Wawra S."/>
            <person name="van West P."/>
            <person name="Whitty B.R."/>
            <person name="Coutinho P.M."/>
            <person name="Henrissat B."/>
            <person name="Martin F."/>
            <person name="Thomas P.D."/>
            <person name="Tyler B.M."/>
            <person name="De Vries R.P."/>
            <person name="Kamoun S."/>
            <person name="Yandell M."/>
            <person name="Tisserat N."/>
            <person name="Buell C.R."/>
        </authorList>
    </citation>
    <scope>NUCLEOTIDE SEQUENCE</scope>
    <source>
        <strain evidence="6">DAOM:BR144</strain>
    </source>
</reference>
<keyword evidence="3" id="KW-0106">Calcium</keyword>
<keyword evidence="6" id="KW-1185">Reference proteome</keyword>
<dbReference type="InterPro" id="IPR018247">
    <property type="entry name" value="EF_Hand_1_Ca_BS"/>
</dbReference>
<dbReference type="eggNOG" id="KOG2562">
    <property type="taxonomic scope" value="Eukaryota"/>
</dbReference>
<dbReference type="HOGENOM" id="CLU_1471991_0_0_1"/>
<proteinExistence type="predicted"/>
<feature type="domain" description="EF-hand" evidence="4">
    <location>
        <begin position="51"/>
        <end position="86"/>
    </location>
</feature>
<evidence type="ECO:0000313" key="6">
    <source>
        <dbReference type="Proteomes" id="UP000019132"/>
    </source>
</evidence>
<dbReference type="SUPFAM" id="SSF47473">
    <property type="entry name" value="EF-hand"/>
    <property type="match status" value="1"/>
</dbReference>
<reference evidence="6" key="2">
    <citation type="submission" date="2010-04" db="EMBL/GenBank/DDBJ databases">
        <authorList>
            <person name="Buell R."/>
            <person name="Hamilton J."/>
            <person name="Hostetler J."/>
        </authorList>
    </citation>
    <scope>NUCLEOTIDE SEQUENCE [LARGE SCALE GENOMIC DNA]</scope>
    <source>
        <strain evidence="6">DAOM:BR144</strain>
    </source>
</reference>
<dbReference type="EMBL" id="GL376603">
    <property type="status" value="NOT_ANNOTATED_CDS"/>
    <property type="molecule type" value="Genomic_DNA"/>
</dbReference>
<evidence type="ECO:0000256" key="1">
    <source>
        <dbReference type="ARBA" id="ARBA00004496"/>
    </source>
</evidence>
<dbReference type="InterPro" id="IPR002048">
    <property type="entry name" value="EF_hand_dom"/>
</dbReference>
<accession>K3WEG0</accession>
<dbReference type="InterPro" id="IPR039865">
    <property type="entry name" value="PPP2R3C"/>
</dbReference>
<name>K3WEG0_GLOUD</name>
<organism evidence="5 6">
    <name type="scientific">Globisporangium ultimum (strain ATCC 200006 / CBS 805.95 / DAOM BR144)</name>
    <name type="common">Pythium ultimum</name>
    <dbReference type="NCBI Taxonomy" id="431595"/>
    <lineage>
        <taxon>Eukaryota</taxon>
        <taxon>Sar</taxon>
        <taxon>Stramenopiles</taxon>
        <taxon>Oomycota</taxon>
        <taxon>Peronosporomycetes</taxon>
        <taxon>Pythiales</taxon>
        <taxon>Pythiaceae</taxon>
        <taxon>Globisporangium</taxon>
    </lineage>
</organism>
<dbReference type="Proteomes" id="UP000019132">
    <property type="component" value="Unassembled WGS sequence"/>
</dbReference>
<dbReference type="STRING" id="431595.K3WEG0"/>
<dbReference type="PANTHER" id="PTHR12085:SF3">
    <property type="entry name" value="SERINE_THREONINE-PROTEIN PHOSPHATASE 2A REGULATORY SUBUNIT B'' SUBUNIT GAMMA"/>
    <property type="match status" value="1"/>
</dbReference>